<dbReference type="EMBL" id="CACVKT020005685">
    <property type="protein sequence ID" value="CAC5397495.1"/>
    <property type="molecule type" value="Genomic_DNA"/>
</dbReference>
<organism evidence="1 2">
    <name type="scientific">Mytilus coruscus</name>
    <name type="common">Sea mussel</name>
    <dbReference type="NCBI Taxonomy" id="42192"/>
    <lineage>
        <taxon>Eukaryota</taxon>
        <taxon>Metazoa</taxon>
        <taxon>Spiralia</taxon>
        <taxon>Lophotrochozoa</taxon>
        <taxon>Mollusca</taxon>
        <taxon>Bivalvia</taxon>
        <taxon>Autobranchia</taxon>
        <taxon>Pteriomorphia</taxon>
        <taxon>Mytilida</taxon>
        <taxon>Mytiloidea</taxon>
        <taxon>Mytilidae</taxon>
        <taxon>Mytilinae</taxon>
        <taxon>Mytilus</taxon>
    </lineage>
</organism>
<evidence type="ECO:0000313" key="2">
    <source>
        <dbReference type="Proteomes" id="UP000507470"/>
    </source>
</evidence>
<dbReference type="Proteomes" id="UP000507470">
    <property type="component" value="Unassembled WGS sequence"/>
</dbReference>
<keyword evidence="2" id="KW-1185">Reference proteome</keyword>
<accession>A0A6J8CNC6</accession>
<evidence type="ECO:0000313" key="1">
    <source>
        <dbReference type="EMBL" id="CAC5397495.1"/>
    </source>
</evidence>
<gene>
    <name evidence="1" type="ORF">MCOR_31924</name>
</gene>
<dbReference type="OrthoDB" id="6048568at2759"/>
<reference evidence="1 2" key="1">
    <citation type="submission" date="2020-06" db="EMBL/GenBank/DDBJ databases">
        <authorList>
            <person name="Li R."/>
            <person name="Bekaert M."/>
        </authorList>
    </citation>
    <scope>NUCLEOTIDE SEQUENCE [LARGE SCALE GENOMIC DNA]</scope>
    <source>
        <strain evidence="2">wild</strain>
    </source>
</reference>
<protein>
    <submittedName>
        <fullName evidence="1">Uncharacterized protein</fullName>
    </submittedName>
</protein>
<dbReference type="AlphaFoldDB" id="A0A6J8CNC6"/>
<sequence>MAVEMEIEADMVMEDRKKNMVVELEMMVELEMAMELEMAVGLEMEVDMDGKVVHIKYVLFGSTYFDEKCVDGTWDLTSKDGKFISLKSRDNSNVNQLTKIYKEIHAFISDFPTLKLAFLELPYYSIFHWNAYKSRATPVPFKNDDYLLIEQIDAVNSFIRETNILLRKYSPKFNCDTQNCRKSSGSNPRYTYKF</sequence>
<proteinExistence type="predicted"/>
<name>A0A6J8CNC6_MYTCO</name>